<comment type="caution">
    <text evidence="2">The sequence shown here is derived from an EMBL/GenBank/DDBJ whole genome shotgun (WGS) entry which is preliminary data.</text>
</comment>
<dbReference type="Proteomes" id="UP000680304">
    <property type="component" value="Unassembled WGS sequence"/>
</dbReference>
<dbReference type="EMBL" id="BOVJ01000153">
    <property type="protein sequence ID" value="GIQ65793.1"/>
    <property type="molecule type" value="Genomic_DNA"/>
</dbReference>
<evidence type="ECO:0000313" key="3">
    <source>
        <dbReference type="Proteomes" id="UP000680304"/>
    </source>
</evidence>
<organism evidence="2 3">
    <name type="scientific">Paenibacillus cisolokensis</name>
    <dbReference type="NCBI Taxonomy" id="1658519"/>
    <lineage>
        <taxon>Bacteria</taxon>
        <taxon>Bacillati</taxon>
        <taxon>Bacillota</taxon>
        <taxon>Bacilli</taxon>
        <taxon>Bacillales</taxon>
        <taxon>Paenibacillaceae</taxon>
        <taxon>Paenibacillus</taxon>
    </lineage>
</organism>
<evidence type="ECO:0008006" key="4">
    <source>
        <dbReference type="Google" id="ProtNLM"/>
    </source>
</evidence>
<sequence>MDGFKDEHRKRYTDLSTVESQRNDLTAEEFPEGAYESPLPTETLGKSKPWRIDQRSANPFGYENRQLHDGMERQYPDDDSAPKTEEEP</sequence>
<feature type="compositionally biased region" description="Basic and acidic residues" evidence="1">
    <location>
        <begin position="1"/>
        <end position="13"/>
    </location>
</feature>
<evidence type="ECO:0000256" key="1">
    <source>
        <dbReference type="SAM" id="MobiDB-lite"/>
    </source>
</evidence>
<feature type="compositionally biased region" description="Polar residues" evidence="1">
    <location>
        <begin position="14"/>
        <end position="24"/>
    </location>
</feature>
<evidence type="ECO:0000313" key="2">
    <source>
        <dbReference type="EMBL" id="GIQ65793.1"/>
    </source>
</evidence>
<name>A0ABQ4NCV2_9BACL</name>
<accession>A0ABQ4NCV2</accession>
<gene>
    <name evidence="2" type="ORF">PACILC2_43610</name>
</gene>
<keyword evidence="3" id="KW-1185">Reference proteome</keyword>
<protein>
    <recommendedName>
        <fullName evidence="4">Cytosolic protein</fullName>
    </recommendedName>
</protein>
<feature type="region of interest" description="Disordered" evidence="1">
    <location>
        <begin position="1"/>
        <end position="88"/>
    </location>
</feature>
<feature type="compositionally biased region" description="Basic and acidic residues" evidence="1">
    <location>
        <begin position="65"/>
        <end position="88"/>
    </location>
</feature>
<reference evidence="2 3" key="1">
    <citation type="submission" date="2021-04" db="EMBL/GenBank/DDBJ databases">
        <title>Draft genome sequence of Paenibacillus cisolokensis, LC2-13A.</title>
        <authorList>
            <person name="Uke A."/>
            <person name="Chhe C."/>
            <person name="Baramee S."/>
            <person name="Kosugi A."/>
        </authorList>
    </citation>
    <scope>NUCLEOTIDE SEQUENCE [LARGE SCALE GENOMIC DNA]</scope>
    <source>
        <strain evidence="2 3">LC2-13A</strain>
    </source>
</reference>
<proteinExistence type="predicted"/>
<dbReference type="RefSeq" id="WP_213530305.1">
    <property type="nucleotide sequence ID" value="NZ_BOVJ01000153.1"/>
</dbReference>